<dbReference type="EMBL" id="JBJKBG010000008">
    <property type="protein sequence ID" value="KAL3727201.1"/>
    <property type="molecule type" value="Genomic_DNA"/>
</dbReference>
<proteinExistence type="predicted"/>
<dbReference type="Proteomes" id="UP001634007">
    <property type="component" value="Unassembled WGS sequence"/>
</dbReference>
<evidence type="ECO:0000313" key="1">
    <source>
        <dbReference type="EMBL" id="KAL3727201.1"/>
    </source>
</evidence>
<sequence>MLRKQHTETKPRMIYSCSILTTKYTGLKIAGSLSAPSPSPSVNGTSIPSDAADIAVPASPLALATSSSSKLLINQLTRLLCSQPSWVFRRATFLKHTSFI</sequence>
<name>A0ABD3JGH8_EUCGL</name>
<comment type="caution">
    <text evidence="1">The sequence shown here is derived from an EMBL/GenBank/DDBJ whole genome shotgun (WGS) entry which is preliminary data.</text>
</comment>
<keyword evidence="2" id="KW-1185">Reference proteome</keyword>
<gene>
    <name evidence="1" type="ORF">ACJRO7_032017</name>
</gene>
<dbReference type="AlphaFoldDB" id="A0ABD3JGH8"/>
<accession>A0ABD3JGH8</accession>
<reference evidence="1 2" key="1">
    <citation type="submission" date="2024-11" db="EMBL/GenBank/DDBJ databases">
        <title>Chromosome-level genome assembly of Eucalyptus globulus Labill. provides insights into its genome evolution.</title>
        <authorList>
            <person name="Li X."/>
        </authorList>
    </citation>
    <scope>NUCLEOTIDE SEQUENCE [LARGE SCALE GENOMIC DNA]</scope>
    <source>
        <strain evidence="1">CL2024</strain>
        <tissue evidence="1">Fresh tender leaves</tissue>
    </source>
</reference>
<organism evidence="1 2">
    <name type="scientific">Eucalyptus globulus</name>
    <name type="common">Tasmanian blue gum</name>
    <dbReference type="NCBI Taxonomy" id="34317"/>
    <lineage>
        <taxon>Eukaryota</taxon>
        <taxon>Viridiplantae</taxon>
        <taxon>Streptophyta</taxon>
        <taxon>Embryophyta</taxon>
        <taxon>Tracheophyta</taxon>
        <taxon>Spermatophyta</taxon>
        <taxon>Magnoliopsida</taxon>
        <taxon>eudicotyledons</taxon>
        <taxon>Gunneridae</taxon>
        <taxon>Pentapetalae</taxon>
        <taxon>rosids</taxon>
        <taxon>malvids</taxon>
        <taxon>Myrtales</taxon>
        <taxon>Myrtaceae</taxon>
        <taxon>Myrtoideae</taxon>
        <taxon>Eucalypteae</taxon>
        <taxon>Eucalyptus</taxon>
    </lineage>
</organism>
<protein>
    <submittedName>
        <fullName evidence="1">Uncharacterized protein</fullName>
    </submittedName>
</protein>
<evidence type="ECO:0000313" key="2">
    <source>
        <dbReference type="Proteomes" id="UP001634007"/>
    </source>
</evidence>